<dbReference type="GO" id="GO:0005524">
    <property type="term" value="F:ATP binding"/>
    <property type="evidence" value="ECO:0007669"/>
    <property type="project" value="InterPro"/>
</dbReference>
<dbReference type="OrthoDB" id="6500128at2759"/>
<protein>
    <recommendedName>
        <fullName evidence="6">ABC transmembrane type-1 domain-containing protein</fullName>
    </recommendedName>
</protein>
<keyword evidence="3 5" id="KW-1133">Transmembrane helix</keyword>
<dbReference type="InterPro" id="IPR039421">
    <property type="entry name" value="Type_1_exporter"/>
</dbReference>
<keyword evidence="9" id="KW-1185">Reference proteome</keyword>
<name>A0A814VUE7_9BILA</name>
<evidence type="ECO:0000256" key="5">
    <source>
        <dbReference type="SAM" id="Phobius"/>
    </source>
</evidence>
<reference evidence="7" key="1">
    <citation type="submission" date="2021-02" db="EMBL/GenBank/DDBJ databases">
        <authorList>
            <person name="Nowell W R."/>
        </authorList>
    </citation>
    <scope>NUCLEOTIDE SEQUENCE</scope>
</reference>
<evidence type="ECO:0000256" key="2">
    <source>
        <dbReference type="ARBA" id="ARBA00022692"/>
    </source>
</evidence>
<proteinExistence type="predicted"/>
<sequence>MALGLLVFALIVGWELTLLFLSMSPLVIIIVVVTGIVVARYTEKELLVYSNAGHIAHEALSAIRTLYEESLIQVKRIGVKKGVYIALCTALSNFAFYPALAITYWYGPHYFFNAGNQQSHLSKSRVENDNSASFDGSLEFRNVHFRYPSRKEKQILENLDLKVQSGQSVAFVGHSGCGNEIDARTVNIDAYRKQFGLVQQEAVLFDMSIEENIRLGKLDATDNEVVQAAILANAHDFIMELKDVRAL</sequence>
<dbReference type="AlphaFoldDB" id="A0A814VUE7"/>
<dbReference type="GO" id="GO:0005743">
    <property type="term" value="C:mitochondrial inner membrane"/>
    <property type="evidence" value="ECO:0007669"/>
    <property type="project" value="TreeGrafter"/>
</dbReference>
<keyword evidence="4 5" id="KW-0472">Membrane</keyword>
<evidence type="ECO:0000259" key="6">
    <source>
        <dbReference type="PROSITE" id="PS50929"/>
    </source>
</evidence>
<dbReference type="Gene3D" id="1.20.1560.10">
    <property type="entry name" value="ABC transporter type 1, transmembrane domain"/>
    <property type="match status" value="1"/>
</dbReference>
<dbReference type="SUPFAM" id="SSF52540">
    <property type="entry name" value="P-loop containing nucleoside triphosphate hydrolases"/>
    <property type="match status" value="1"/>
</dbReference>
<dbReference type="Pfam" id="PF00664">
    <property type="entry name" value="ABC_membrane"/>
    <property type="match status" value="1"/>
</dbReference>
<evidence type="ECO:0000313" key="9">
    <source>
        <dbReference type="Proteomes" id="UP000663829"/>
    </source>
</evidence>
<feature type="transmembrane region" description="Helical" evidence="5">
    <location>
        <begin position="83"/>
        <end position="106"/>
    </location>
</feature>
<dbReference type="EMBL" id="CAJOBC010008277">
    <property type="protein sequence ID" value="CAF3957212.1"/>
    <property type="molecule type" value="Genomic_DNA"/>
</dbReference>
<evidence type="ECO:0000313" key="8">
    <source>
        <dbReference type="EMBL" id="CAF3957212.1"/>
    </source>
</evidence>
<dbReference type="InterPro" id="IPR036640">
    <property type="entry name" value="ABC1_TM_sf"/>
</dbReference>
<gene>
    <name evidence="7" type="ORF">GPM918_LOCUS23304</name>
    <name evidence="8" type="ORF">SRO942_LOCUS23303</name>
</gene>
<dbReference type="Proteomes" id="UP000663829">
    <property type="component" value="Unassembled WGS sequence"/>
</dbReference>
<evidence type="ECO:0000256" key="1">
    <source>
        <dbReference type="ARBA" id="ARBA00004141"/>
    </source>
</evidence>
<dbReference type="EMBL" id="CAJNOQ010008276">
    <property type="protein sequence ID" value="CAF1192956.1"/>
    <property type="molecule type" value="Genomic_DNA"/>
</dbReference>
<dbReference type="SUPFAM" id="SSF90123">
    <property type="entry name" value="ABC transporter transmembrane region"/>
    <property type="match status" value="1"/>
</dbReference>
<dbReference type="InterPro" id="IPR027417">
    <property type="entry name" value="P-loop_NTPase"/>
</dbReference>
<comment type="caution">
    <text evidence="7">The sequence shown here is derived from an EMBL/GenBank/DDBJ whole genome shotgun (WGS) entry which is preliminary data.</text>
</comment>
<evidence type="ECO:0000256" key="4">
    <source>
        <dbReference type="ARBA" id="ARBA00023136"/>
    </source>
</evidence>
<evidence type="ECO:0000313" key="7">
    <source>
        <dbReference type="EMBL" id="CAF1192956.1"/>
    </source>
</evidence>
<keyword evidence="2 5" id="KW-0812">Transmembrane</keyword>
<organism evidence="7 9">
    <name type="scientific">Didymodactylos carnosus</name>
    <dbReference type="NCBI Taxonomy" id="1234261"/>
    <lineage>
        <taxon>Eukaryota</taxon>
        <taxon>Metazoa</taxon>
        <taxon>Spiralia</taxon>
        <taxon>Gnathifera</taxon>
        <taxon>Rotifera</taxon>
        <taxon>Eurotatoria</taxon>
        <taxon>Bdelloidea</taxon>
        <taxon>Philodinida</taxon>
        <taxon>Philodinidae</taxon>
        <taxon>Didymodactylos</taxon>
    </lineage>
</organism>
<accession>A0A814VUE7</accession>
<dbReference type="GO" id="GO:0015421">
    <property type="term" value="F:ABC-type oligopeptide transporter activity"/>
    <property type="evidence" value="ECO:0007669"/>
    <property type="project" value="TreeGrafter"/>
</dbReference>
<feature type="domain" description="ABC transmembrane type-1" evidence="6">
    <location>
        <begin position="1"/>
        <end position="107"/>
    </location>
</feature>
<dbReference type="PANTHER" id="PTHR43394:SF1">
    <property type="entry name" value="ATP-BINDING CASSETTE SUB-FAMILY B MEMBER 10, MITOCHONDRIAL"/>
    <property type="match status" value="1"/>
</dbReference>
<dbReference type="PANTHER" id="PTHR43394">
    <property type="entry name" value="ATP-DEPENDENT PERMEASE MDL1, MITOCHONDRIAL"/>
    <property type="match status" value="1"/>
</dbReference>
<dbReference type="PROSITE" id="PS50929">
    <property type="entry name" value="ABC_TM1F"/>
    <property type="match status" value="1"/>
</dbReference>
<dbReference type="Proteomes" id="UP000681722">
    <property type="component" value="Unassembled WGS sequence"/>
</dbReference>
<evidence type="ECO:0000256" key="3">
    <source>
        <dbReference type="ARBA" id="ARBA00022989"/>
    </source>
</evidence>
<dbReference type="GO" id="GO:0090374">
    <property type="term" value="P:oligopeptide export from mitochondrion"/>
    <property type="evidence" value="ECO:0007669"/>
    <property type="project" value="TreeGrafter"/>
</dbReference>
<dbReference type="Gene3D" id="3.40.50.300">
    <property type="entry name" value="P-loop containing nucleotide triphosphate hydrolases"/>
    <property type="match status" value="1"/>
</dbReference>
<dbReference type="InterPro" id="IPR011527">
    <property type="entry name" value="ABC1_TM_dom"/>
</dbReference>
<comment type="subcellular location">
    <subcellularLocation>
        <location evidence="1">Membrane</location>
        <topology evidence="1">Multi-pass membrane protein</topology>
    </subcellularLocation>
</comment>